<dbReference type="SUPFAM" id="SSF101898">
    <property type="entry name" value="NHL repeat"/>
    <property type="match status" value="1"/>
</dbReference>
<dbReference type="Proteomes" id="UP001499909">
    <property type="component" value="Unassembled WGS sequence"/>
</dbReference>
<dbReference type="Pfam" id="PF17164">
    <property type="entry name" value="DUF5122"/>
    <property type="match status" value="8"/>
</dbReference>
<dbReference type="NCBIfam" id="TIGR02608">
    <property type="entry name" value="delta_60_rpt"/>
    <property type="match status" value="5"/>
</dbReference>
<gene>
    <name evidence="1" type="ORF">GCM10022406_31020</name>
</gene>
<dbReference type="InterPro" id="IPR013431">
    <property type="entry name" value="Delta_60_rpt"/>
</dbReference>
<dbReference type="InterPro" id="IPR026444">
    <property type="entry name" value="Secre_tail"/>
</dbReference>
<keyword evidence="2" id="KW-1185">Reference proteome</keyword>
<dbReference type="EMBL" id="BAABDH010000101">
    <property type="protein sequence ID" value="GAA3947028.1"/>
    <property type="molecule type" value="Genomic_DNA"/>
</dbReference>
<organism evidence="1 2">
    <name type="scientific">Hymenobacter algoricola</name>
    <dbReference type="NCBI Taxonomy" id="486267"/>
    <lineage>
        <taxon>Bacteria</taxon>
        <taxon>Pseudomonadati</taxon>
        <taxon>Bacteroidota</taxon>
        <taxon>Cytophagia</taxon>
        <taxon>Cytophagales</taxon>
        <taxon>Hymenobacteraceae</taxon>
        <taxon>Hymenobacter</taxon>
    </lineage>
</organism>
<name>A0ABP7NH85_9BACT</name>
<comment type="caution">
    <text evidence="1">The sequence shown here is derived from an EMBL/GenBank/DDBJ whole genome shotgun (WGS) entry which is preliminary data.</text>
</comment>
<reference evidence="2" key="1">
    <citation type="journal article" date="2019" name="Int. J. Syst. Evol. Microbiol.">
        <title>The Global Catalogue of Microorganisms (GCM) 10K type strain sequencing project: providing services to taxonomists for standard genome sequencing and annotation.</title>
        <authorList>
            <consortium name="The Broad Institute Genomics Platform"/>
            <consortium name="The Broad Institute Genome Sequencing Center for Infectious Disease"/>
            <person name="Wu L."/>
            <person name="Ma J."/>
        </authorList>
    </citation>
    <scope>NUCLEOTIDE SEQUENCE [LARGE SCALE GENOMIC DNA]</scope>
    <source>
        <strain evidence="2">JCM 17214</strain>
    </source>
</reference>
<dbReference type="NCBIfam" id="TIGR04183">
    <property type="entry name" value="Por_Secre_tail"/>
    <property type="match status" value="1"/>
</dbReference>
<evidence type="ECO:0008006" key="3">
    <source>
        <dbReference type="Google" id="ProtNLM"/>
    </source>
</evidence>
<dbReference type="Gene3D" id="2.80.10.50">
    <property type="match status" value="4"/>
</dbReference>
<evidence type="ECO:0000313" key="1">
    <source>
        <dbReference type="EMBL" id="GAA3947028.1"/>
    </source>
</evidence>
<dbReference type="SUPFAM" id="SSF63829">
    <property type="entry name" value="Calcium-dependent phosphotriesterase"/>
    <property type="match status" value="1"/>
</dbReference>
<protein>
    <recommendedName>
        <fullName evidence="3">T9SS type A sorting domain-containing protein</fullName>
    </recommendedName>
</protein>
<evidence type="ECO:0000313" key="2">
    <source>
        <dbReference type="Proteomes" id="UP001499909"/>
    </source>
</evidence>
<sequence>MLAQSTAARVDSTFWLDAQQYAQIYAVQPLPDSSSLVLGSQWYADGSLASNLVRLLPDGLPDQAFQQQLGGLELGQASYGQLMPRLLRYPDGRILVIAPDRVKLVSYPQLNGPVVRLLPDGQPDPGFVMNLGGSRMPNLRAAALQPDGKILLAGDGGTTGPRLIRLNANGSLDTGFNPLIGTARATDAVNAVAVQPDGRILVGGFFSAPGNALIRLLINGQPDASFQAGVAGGADVQEVLLRPGGQILVVARSSVVIQGHTAGIQQLLASGQRDVSFQAPPAYGVIAQPNGQRAHLLPDGRLLVLPAQPVANAAPIRLLANGQQDVTFMPTGRLPLVMQGSGLDAAGNMLIYGQYNHKAGLLGSLQRLLPSGQVDAQYRPQLYRPGYIRRMLRLADGRTLLVGRFDVLGNVRAGNVACLLANDELDTAFTRRSPFVDGPVERIAVQPSGRILLGGGLVVQARQTWNSLVRIHSDGRLDTTFQRVVVSGYALQALAVQGDGRIVIGGILATAYNGRWFARLGVNGALDNTFLISLTLDSWLRGGNQVAVQPDGRLLLAGQQIHRVLPSGQYDPTYQATEVNAHRSLLLQDMVLQTDGKLALCGQVPTSALGQRGTIARLLATGRLDTTFRDHLSAQFDARNLLPRAGGGLWVGGYSRSAVTAGLGVVRVNPDGSLDALLPVIPGYGSVYACSETSGNRMLLGGEFVYAPNATRQQLGLLRLTNAGTALPVAQKRKWRVLQVYPNPARHAATLTGTTPGTVVQVLDALGRVVTSAPADATGTAALRLPAGLAAGVYVVRAGTAAARLVIE</sequence>
<proteinExistence type="predicted"/>
<accession>A0ABP7NH85</accession>